<dbReference type="AlphaFoldDB" id="J3P4E0"/>
<evidence type="ECO:0000313" key="3">
    <source>
        <dbReference type="EnsemblFungi" id="EJT74536"/>
    </source>
</evidence>
<feature type="compositionally biased region" description="Pro residues" evidence="1">
    <location>
        <begin position="397"/>
        <end position="409"/>
    </location>
</feature>
<reference evidence="3" key="4">
    <citation type="journal article" date="2015" name="G3 (Bethesda)">
        <title>Genome sequences of three phytopathogenic species of the Magnaporthaceae family of fungi.</title>
        <authorList>
            <person name="Okagaki L.H."/>
            <person name="Nunes C.C."/>
            <person name="Sailsbery J."/>
            <person name="Clay B."/>
            <person name="Brown D."/>
            <person name="John T."/>
            <person name="Oh Y."/>
            <person name="Young N."/>
            <person name="Fitzgerald M."/>
            <person name="Haas B.J."/>
            <person name="Zeng Q."/>
            <person name="Young S."/>
            <person name="Adiconis X."/>
            <person name="Fan L."/>
            <person name="Levin J.Z."/>
            <person name="Mitchell T.K."/>
            <person name="Okubara P.A."/>
            <person name="Farman M.L."/>
            <person name="Kohn L.M."/>
            <person name="Birren B."/>
            <person name="Ma L.-J."/>
            <person name="Dean R.A."/>
        </authorList>
    </citation>
    <scope>NUCLEOTIDE SEQUENCE</scope>
    <source>
        <strain evidence="3">R3-111a-1</strain>
    </source>
</reference>
<feature type="region of interest" description="Disordered" evidence="1">
    <location>
        <begin position="313"/>
        <end position="353"/>
    </location>
</feature>
<dbReference type="VEuPathDB" id="FungiDB:GGTG_08376"/>
<reference evidence="2" key="3">
    <citation type="submission" date="2010-09" db="EMBL/GenBank/DDBJ databases">
        <title>Annotation of Gaeumannomyces graminis var. tritici R3-111a-1.</title>
        <authorList>
            <consortium name="The Broad Institute Genome Sequencing Platform"/>
            <person name="Ma L.-J."/>
            <person name="Dead R."/>
            <person name="Young S.K."/>
            <person name="Zeng Q."/>
            <person name="Gargeya S."/>
            <person name="Fitzgerald M."/>
            <person name="Haas B."/>
            <person name="Abouelleil A."/>
            <person name="Alvarado L."/>
            <person name="Arachchi H.M."/>
            <person name="Berlin A."/>
            <person name="Brown A."/>
            <person name="Chapman S.B."/>
            <person name="Chen Z."/>
            <person name="Dunbar C."/>
            <person name="Freedman E."/>
            <person name="Gearin G."/>
            <person name="Gellesch M."/>
            <person name="Goldberg J."/>
            <person name="Griggs A."/>
            <person name="Gujja S."/>
            <person name="Heiman D."/>
            <person name="Howarth C."/>
            <person name="Larson L."/>
            <person name="Lui A."/>
            <person name="MacDonald P.J.P."/>
            <person name="Mehta T."/>
            <person name="Montmayeur A."/>
            <person name="Murphy C."/>
            <person name="Neiman D."/>
            <person name="Pearson M."/>
            <person name="Priest M."/>
            <person name="Roberts A."/>
            <person name="Saif S."/>
            <person name="Shea T."/>
            <person name="Shenoy N."/>
            <person name="Sisk P."/>
            <person name="Stolte C."/>
            <person name="Sykes S."/>
            <person name="Yandava C."/>
            <person name="Wortman J."/>
            <person name="Nusbaum C."/>
            <person name="Birren B."/>
        </authorList>
    </citation>
    <scope>NUCLEOTIDE SEQUENCE</scope>
    <source>
        <strain evidence="2">R3-111a-1</strain>
    </source>
</reference>
<dbReference type="eggNOG" id="ENOG502T2Q4">
    <property type="taxonomic scope" value="Eukaryota"/>
</dbReference>
<organism evidence="2">
    <name type="scientific">Gaeumannomyces tritici (strain R3-111a-1)</name>
    <name type="common">Wheat and barley take-all root rot fungus</name>
    <name type="synonym">Gaeumannomyces graminis var. tritici</name>
    <dbReference type="NCBI Taxonomy" id="644352"/>
    <lineage>
        <taxon>Eukaryota</taxon>
        <taxon>Fungi</taxon>
        <taxon>Dikarya</taxon>
        <taxon>Ascomycota</taxon>
        <taxon>Pezizomycotina</taxon>
        <taxon>Sordariomycetes</taxon>
        <taxon>Sordariomycetidae</taxon>
        <taxon>Magnaporthales</taxon>
        <taxon>Magnaporthaceae</taxon>
        <taxon>Gaeumannomyces</taxon>
    </lineage>
</organism>
<reference evidence="3" key="5">
    <citation type="submission" date="2018-04" db="UniProtKB">
        <authorList>
            <consortium name="EnsemblFungi"/>
        </authorList>
    </citation>
    <scope>IDENTIFICATION</scope>
    <source>
        <strain evidence="3">R3-111a-1</strain>
    </source>
</reference>
<dbReference type="GeneID" id="20348834"/>
<dbReference type="EMBL" id="GL385398">
    <property type="protein sequence ID" value="EJT74536.1"/>
    <property type="molecule type" value="Genomic_DNA"/>
</dbReference>
<name>J3P4E0_GAET3</name>
<accession>J3P4E0</accession>
<evidence type="ECO:0000313" key="2">
    <source>
        <dbReference type="EMBL" id="EJT74536.1"/>
    </source>
</evidence>
<feature type="compositionally biased region" description="Low complexity" evidence="1">
    <location>
        <begin position="450"/>
        <end position="475"/>
    </location>
</feature>
<reference evidence="2" key="2">
    <citation type="submission" date="2010-07" db="EMBL/GenBank/DDBJ databases">
        <authorList>
            <consortium name="The Broad Institute Genome Sequencing Platform"/>
            <consortium name="Broad Institute Genome Sequencing Center for Infectious Disease"/>
            <person name="Ma L.-J."/>
            <person name="Dead R."/>
            <person name="Young S."/>
            <person name="Zeng Q."/>
            <person name="Koehrsen M."/>
            <person name="Alvarado L."/>
            <person name="Berlin A."/>
            <person name="Chapman S.B."/>
            <person name="Chen Z."/>
            <person name="Freedman E."/>
            <person name="Gellesch M."/>
            <person name="Goldberg J."/>
            <person name="Griggs A."/>
            <person name="Gujja S."/>
            <person name="Heilman E.R."/>
            <person name="Heiman D."/>
            <person name="Hepburn T."/>
            <person name="Howarth C."/>
            <person name="Jen D."/>
            <person name="Larson L."/>
            <person name="Mehta T."/>
            <person name="Neiman D."/>
            <person name="Pearson M."/>
            <person name="Roberts A."/>
            <person name="Saif S."/>
            <person name="Shea T."/>
            <person name="Shenoy N."/>
            <person name="Sisk P."/>
            <person name="Stolte C."/>
            <person name="Sykes S."/>
            <person name="Walk T."/>
            <person name="White J."/>
            <person name="Yandava C."/>
            <person name="Haas B."/>
            <person name="Nusbaum C."/>
            <person name="Birren B."/>
        </authorList>
    </citation>
    <scope>NUCLEOTIDE SEQUENCE</scope>
    <source>
        <strain evidence="2">R3-111a-1</strain>
    </source>
</reference>
<feature type="region of interest" description="Disordered" evidence="1">
    <location>
        <begin position="157"/>
        <end position="260"/>
    </location>
</feature>
<protein>
    <submittedName>
        <fullName evidence="2 3">Uncharacterized protein</fullName>
    </submittedName>
</protein>
<dbReference type="EnsemblFungi" id="EJT74536">
    <property type="protein sequence ID" value="EJT74536"/>
    <property type="gene ID" value="GGTG_08376"/>
</dbReference>
<proteinExistence type="predicted"/>
<feature type="compositionally biased region" description="Basic residues" evidence="1">
    <location>
        <begin position="221"/>
        <end position="230"/>
    </location>
</feature>
<sequence length="535" mass="56121">MSVFGLIKKGRQAAKEHKATVAEKQKAEAVKPTYKHVPTHAAVDALASAPSGWRQEDQPRIVEQNRRRSAMALSGHGSMGTPLGQNPVHAGMPRVNSALSHVSYPSQNANPMVALPRTYSYHGGVSTPWGERPTEVVYSQPDIHQGIMMATPRAAIGKGKAVERPAAGSRASSKAPSPVGSSGDSASSQDELEMRPSRQHRPSGSTSSMTSEDARAAGPVHRYHPSQRPRRPSDPPAPVMSPADRHHSFSSPADRYPPTSMDRYFQARAGNHRPPVTPVIRPGNVAVTAAAGAPPVPSLPVMNFGPSIAGTPYSTPSSASAAPSSATASVRSSKAGSSNSPSSPAARPESPVSLVSLAAPTSPVSPMTAASVSRPPTAAAATSSVELKFDFNFPNTTVPPAPSSPPRVPPEAAITPAPAARVFHLKQASRASQHSVRRFELEPPSSTPEPVRSVPAPVSPPTSSRSMPRSSVTPSQLPIDFDERSLSSIQETAPTAEVTPAPQRTKGKLSKAAQGSKPEKKTRWSFRSKPTPVAS</sequence>
<dbReference type="Proteomes" id="UP000006039">
    <property type="component" value="Unassembled WGS sequence"/>
</dbReference>
<dbReference type="OrthoDB" id="5225441at2759"/>
<feature type="compositionally biased region" description="Low complexity" evidence="1">
    <location>
        <begin position="175"/>
        <end position="188"/>
    </location>
</feature>
<dbReference type="HOGENOM" id="CLU_026446_1_0_1"/>
<feature type="compositionally biased region" description="Low complexity" evidence="1">
    <location>
        <begin position="410"/>
        <end position="420"/>
    </location>
</feature>
<dbReference type="RefSeq" id="XP_009224480.1">
    <property type="nucleotide sequence ID" value="XM_009226216.1"/>
</dbReference>
<feature type="compositionally biased region" description="Polar residues" evidence="1">
    <location>
        <begin position="202"/>
        <end position="211"/>
    </location>
</feature>
<gene>
    <name evidence="3" type="primary">20348834</name>
    <name evidence="2" type="ORF">GGTG_08376</name>
</gene>
<reference evidence="4" key="1">
    <citation type="submission" date="2010-07" db="EMBL/GenBank/DDBJ databases">
        <title>The genome sequence of Gaeumannomyces graminis var. tritici strain R3-111a-1.</title>
        <authorList>
            <consortium name="The Broad Institute Genome Sequencing Platform"/>
            <person name="Ma L.-J."/>
            <person name="Dead R."/>
            <person name="Young S."/>
            <person name="Zeng Q."/>
            <person name="Koehrsen M."/>
            <person name="Alvarado L."/>
            <person name="Berlin A."/>
            <person name="Chapman S.B."/>
            <person name="Chen Z."/>
            <person name="Freedman E."/>
            <person name="Gellesch M."/>
            <person name="Goldberg J."/>
            <person name="Griggs A."/>
            <person name="Gujja S."/>
            <person name="Heilman E.R."/>
            <person name="Heiman D."/>
            <person name="Hepburn T."/>
            <person name="Howarth C."/>
            <person name="Jen D."/>
            <person name="Larson L."/>
            <person name="Mehta T."/>
            <person name="Neiman D."/>
            <person name="Pearson M."/>
            <person name="Roberts A."/>
            <person name="Saif S."/>
            <person name="Shea T."/>
            <person name="Shenoy N."/>
            <person name="Sisk P."/>
            <person name="Stolte C."/>
            <person name="Sykes S."/>
            <person name="Walk T."/>
            <person name="White J."/>
            <person name="Yandava C."/>
            <person name="Haas B."/>
            <person name="Nusbaum C."/>
            <person name="Birren B."/>
        </authorList>
    </citation>
    <scope>NUCLEOTIDE SEQUENCE [LARGE SCALE GENOMIC DNA]</scope>
    <source>
        <strain evidence="4">R3-111a-1</strain>
    </source>
</reference>
<dbReference type="STRING" id="644352.J3P4E0"/>
<evidence type="ECO:0000313" key="4">
    <source>
        <dbReference type="Proteomes" id="UP000006039"/>
    </source>
</evidence>
<keyword evidence="4" id="KW-1185">Reference proteome</keyword>
<evidence type="ECO:0000256" key="1">
    <source>
        <dbReference type="SAM" id="MobiDB-lite"/>
    </source>
</evidence>
<feature type="region of interest" description="Disordered" evidence="1">
    <location>
        <begin position="396"/>
        <end position="535"/>
    </location>
</feature>